<accession>A0ABY6LC80</accession>
<feature type="signal peptide" evidence="3">
    <location>
        <begin position="1"/>
        <end position="21"/>
    </location>
</feature>
<dbReference type="InterPro" id="IPR002919">
    <property type="entry name" value="TIL_dom"/>
</dbReference>
<organism evidence="5 6">
    <name type="scientific">Cordylochernes scorpioides</name>
    <dbReference type="NCBI Taxonomy" id="51811"/>
    <lineage>
        <taxon>Eukaryota</taxon>
        <taxon>Metazoa</taxon>
        <taxon>Ecdysozoa</taxon>
        <taxon>Arthropoda</taxon>
        <taxon>Chelicerata</taxon>
        <taxon>Arachnida</taxon>
        <taxon>Pseudoscorpiones</taxon>
        <taxon>Cheliferoidea</taxon>
        <taxon>Chernetidae</taxon>
        <taxon>Cordylochernes</taxon>
    </lineage>
</organism>
<dbReference type="Pfam" id="PF01826">
    <property type="entry name" value="TIL"/>
    <property type="match status" value="1"/>
</dbReference>
<feature type="chain" id="PRO_5046054585" description="TIL domain-containing protein" evidence="3">
    <location>
        <begin position="22"/>
        <end position="81"/>
    </location>
</feature>
<dbReference type="Proteomes" id="UP001235939">
    <property type="component" value="Chromosome 16"/>
</dbReference>
<evidence type="ECO:0000313" key="6">
    <source>
        <dbReference type="Proteomes" id="UP001235939"/>
    </source>
</evidence>
<dbReference type="Gene3D" id="2.10.25.10">
    <property type="entry name" value="Laminin"/>
    <property type="match status" value="1"/>
</dbReference>
<keyword evidence="6" id="KW-1185">Reference proteome</keyword>
<feature type="domain" description="TIL" evidence="4">
    <location>
        <begin position="26"/>
        <end position="79"/>
    </location>
</feature>
<evidence type="ECO:0000259" key="4">
    <source>
        <dbReference type="Pfam" id="PF01826"/>
    </source>
</evidence>
<evidence type="ECO:0000256" key="2">
    <source>
        <dbReference type="ARBA" id="ARBA00023157"/>
    </source>
</evidence>
<protein>
    <recommendedName>
        <fullName evidence="4">TIL domain-containing protein</fullName>
    </recommendedName>
</protein>
<proteinExistence type="predicted"/>
<keyword evidence="3" id="KW-0732">Signal</keyword>
<keyword evidence="2" id="KW-1015">Disulfide bond</keyword>
<dbReference type="PANTHER" id="PTHR23259:SF70">
    <property type="entry name" value="ACCESSORY GLAND PROTEIN ACP62F-RELATED"/>
    <property type="match status" value="1"/>
</dbReference>
<name>A0ABY6LC80_9ARAC</name>
<evidence type="ECO:0000256" key="1">
    <source>
        <dbReference type="ARBA" id="ARBA00022690"/>
    </source>
</evidence>
<reference evidence="5 6" key="1">
    <citation type="submission" date="2022-01" db="EMBL/GenBank/DDBJ databases">
        <title>A chromosomal length assembly of Cordylochernes scorpioides.</title>
        <authorList>
            <person name="Zeh D."/>
            <person name="Zeh J."/>
        </authorList>
    </citation>
    <scope>NUCLEOTIDE SEQUENCE [LARGE SCALE GENOMIC DNA]</scope>
    <source>
        <strain evidence="5">IN4F17</strain>
        <tissue evidence="5">Whole Body</tissue>
    </source>
</reference>
<gene>
    <name evidence="5" type="ORF">LAZ67_16002712</name>
</gene>
<sequence>MLKTLALGLLLSFLVIVVVQGQGQECPENEKWSNCGTACQPNCSNYMKPIPCTKQCVQGCFCIAGYVRKTDKNSPCIRTAD</sequence>
<evidence type="ECO:0000313" key="5">
    <source>
        <dbReference type="EMBL" id="UYV78776.1"/>
    </source>
</evidence>
<dbReference type="CDD" id="cd19941">
    <property type="entry name" value="TIL"/>
    <property type="match status" value="1"/>
</dbReference>
<dbReference type="SUPFAM" id="SSF57567">
    <property type="entry name" value="Serine protease inhibitors"/>
    <property type="match status" value="1"/>
</dbReference>
<evidence type="ECO:0000256" key="3">
    <source>
        <dbReference type="SAM" id="SignalP"/>
    </source>
</evidence>
<keyword evidence="1" id="KW-0646">Protease inhibitor</keyword>
<dbReference type="InterPro" id="IPR036084">
    <property type="entry name" value="Ser_inhib-like_sf"/>
</dbReference>
<dbReference type="PANTHER" id="PTHR23259">
    <property type="entry name" value="RIDDLE"/>
    <property type="match status" value="1"/>
</dbReference>
<dbReference type="InterPro" id="IPR051368">
    <property type="entry name" value="SerProtInhib-TIL_Domain"/>
</dbReference>
<dbReference type="EMBL" id="CP092878">
    <property type="protein sequence ID" value="UYV78776.1"/>
    <property type="molecule type" value="Genomic_DNA"/>
</dbReference>